<dbReference type="AlphaFoldDB" id="A0A1Z4GJ06"/>
<evidence type="ECO:0000256" key="6">
    <source>
        <dbReference type="ARBA" id="ARBA00022837"/>
    </source>
</evidence>
<evidence type="ECO:0000256" key="2">
    <source>
        <dbReference type="ARBA" id="ARBA00004613"/>
    </source>
</evidence>
<dbReference type="SUPFAM" id="SSF51126">
    <property type="entry name" value="Pectin lyase-like"/>
    <property type="match status" value="1"/>
</dbReference>
<keyword evidence="7" id="KW-0456">Lyase</keyword>
<dbReference type="Gene3D" id="2.160.20.10">
    <property type="entry name" value="Single-stranded right-handed beta-helix, Pectin lyase-like"/>
    <property type="match status" value="1"/>
</dbReference>
<dbReference type="GO" id="GO:0046872">
    <property type="term" value="F:metal ion binding"/>
    <property type="evidence" value="ECO:0007669"/>
    <property type="project" value="UniProtKB-KW"/>
</dbReference>
<dbReference type="InterPro" id="IPR052052">
    <property type="entry name" value="Polysaccharide_Lyase_9"/>
</dbReference>
<dbReference type="InterPro" id="IPR006626">
    <property type="entry name" value="PbH1"/>
</dbReference>
<keyword evidence="10" id="KW-1185">Reference proteome</keyword>
<evidence type="ECO:0000256" key="1">
    <source>
        <dbReference type="ARBA" id="ARBA00001913"/>
    </source>
</evidence>
<dbReference type="GO" id="GO:0016837">
    <property type="term" value="F:carbon-oxygen lyase activity, acting on polysaccharides"/>
    <property type="evidence" value="ECO:0007669"/>
    <property type="project" value="TreeGrafter"/>
</dbReference>
<dbReference type="Proteomes" id="UP000218287">
    <property type="component" value="Chromosome"/>
</dbReference>
<dbReference type="PANTHER" id="PTHR40088">
    <property type="entry name" value="PECTATE LYASE (EUROFUNG)"/>
    <property type="match status" value="1"/>
</dbReference>
<keyword evidence="3" id="KW-0964">Secreted</keyword>
<accession>A0A1Z4GJ06</accession>
<evidence type="ECO:0000256" key="3">
    <source>
        <dbReference type="ARBA" id="ARBA00022525"/>
    </source>
</evidence>
<evidence type="ECO:0000313" key="9">
    <source>
        <dbReference type="EMBL" id="BAY17462.1"/>
    </source>
</evidence>
<comment type="cofactor">
    <cofactor evidence="1">
        <name>Ca(2+)</name>
        <dbReference type="ChEBI" id="CHEBI:29108"/>
    </cofactor>
</comment>
<reference evidence="9 10" key="1">
    <citation type="submission" date="2017-06" db="EMBL/GenBank/DDBJ databases">
        <title>Genome sequencing of cyanobaciteial culture collection at National Institute for Environmental Studies (NIES).</title>
        <authorList>
            <person name="Hirose Y."/>
            <person name="Shimura Y."/>
            <person name="Fujisawa T."/>
            <person name="Nakamura Y."/>
            <person name="Kawachi M."/>
        </authorList>
    </citation>
    <scope>NUCLEOTIDE SEQUENCE [LARGE SCALE GENOMIC DNA]</scope>
    <source>
        <strain evidence="9 10">NIES-21</strain>
    </source>
</reference>
<protein>
    <submittedName>
        <fullName evidence="9">Parallel beta-helix repeat protein</fullName>
    </submittedName>
</protein>
<gene>
    <name evidence="9" type="ORF">NIES21_33000</name>
</gene>
<dbReference type="InterPro" id="IPR011050">
    <property type="entry name" value="Pectin_lyase_fold/virulence"/>
</dbReference>
<dbReference type="InterPro" id="IPR059226">
    <property type="entry name" value="Choice_anch_Q_dom"/>
</dbReference>
<keyword evidence="6" id="KW-0106">Calcium</keyword>
<evidence type="ECO:0000256" key="5">
    <source>
        <dbReference type="ARBA" id="ARBA00022729"/>
    </source>
</evidence>
<comment type="subcellular location">
    <subcellularLocation>
        <location evidence="2">Secreted</location>
    </subcellularLocation>
</comment>
<name>A0A1Z4GJ06_9CYAN</name>
<proteinExistence type="inferred from homology"/>
<dbReference type="GO" id="GO:0005576">
    <property type="term" value="C:extracellular region"/>
    <property type="evidence" value="ECO:0007669"/>
    <property type="project" value="UniProtKB-SubCell"/>
</dbReference>
<organism evidence="9 10">
    <name type="scientific">Anabaenopsis circularis NIES-21</name>
    <dbReference type="NCBI Taxonomy" id="1085406"/>
    <lineage>
        <taxon>Bacteria</taxon>
        <taxon>Bacillati</taxon>
        <taxon>Cyanobacteriota</taxon>
        <taxon>Cyanophyceae</taxon>
        <taxon>Nostocales</taxon>
        <taxon>Nodulariaceae</taxon>
        <taxon>Anabaenopsis</taxon>
    </lineage>
</organism>
<evidence type="ECO:0000256" key="8">
    <source>
        <dbReference type="ARBA" id="ARBA00038263"/>
    </source>
</evidence>
<dbReference type="EMBL" id="AP018174">
    <property type="protein sequence ID" value="BAY17462.1"/>
    <property type="molecule type" value="Genomic_DNA"/>
</dbReference>
<sequence length="462" mass="50758">MKKSLSFSAFLALPTLLWILVGVQSLTAAIVKQVRPSSTPQEATVSKRYLLSQTTSPKTYYVSGSGSDTNNGLSTASPFRTIQKAANLTNPGDTVLIMNGLYTNSHSGYVLSVQRSGTANGWIYYKAYPGHKPKIKHNAWNGVLISNNSSYIEINGLEIEGNNPNITLDYALSQKTNTSNPLTNGNCITVDGRKNNHLHHIRILNNKIHDCGGAGVAVMQADYITLDRNEVYNNAWYSVNAPSGITFYQNWNSDTKQGYKIYVTNNKVYKNRQYVPWIYNGKLSDGSGILIDDAKNTQNNSTLGAYKGRTLIANNISYKNGGAGIVAYSSENVHIINNTTYMNNQSPEHNGGQIVAVSANNIYVWNNILVSPSGKRLNKDWDNVNVSYNYNVYANSTLLSLTGPNDIMADPQFVNPEGGDFRLKPTSPAINNAVDWGLTTDFVGNPRPSGNKDDIGAYEYQF</sequence>
<evidence type="ECO:0000313" key="10">
    <source>
        <dbReference type="Proteomes" id="UP000218287"/>
    </source>
</evidence>
<dbReference type="OrthoDB" id="3565729at2"/>
<keyword evidence="4" id="KW-0479">Metal-binding</keyword>
<dbReference type="SMART" id="SM00710">
    <property type="entry name" value="PbH1"/>
    <property type="match status" value="6"/>
</dbReference>
<dbReference type="PANTHER" id="PTHR40088:SF1">
    <property type="entry name" value="PECTATE LYASE PEL9"/>
    <property type="match status" value="1"/>
</dbReference>
<comment type="similarity">
    <text evidence="8">Belongs to the polysaccharide lyase 9 family.</text>
</comment>
<keyword evidence="5" id="KW-0732">Signal</keyword>
<dbReference type="NCBIfam" id="NF041518">
    <property type="entry name" value="choice_anch_Q"/>
    <property type="match status" value="1"/>
</dbReference>
<dbReference type="InterPro" id="IPR012334">
    <property type="entry name" value="Pectin_lyas_fold"/>
</dbReference>
<evidence type="ECO:0000256" key="7">
    <source>
        <dbReference type="ARBA" id="ARBA00023239"/>
    </source>
</evidence>
<evidence type="ECO:0000256" key="4">
    <source>
        <dbReference type="ARBA" id="ARBA00022723"/>
    </source>
</evidence>